<evidence type="ECO:0000259" key="2">
    <source>
        <dbReference type="Pfam" id="PF25731"/>
    </source>
</evidence>
<feature type="domain" description="Crassvirus muzzle protein C-terminal" evidence="1">
    <location>
        <begin position="1385"/>
        <end position="1462"/>
    </location>
</feature>
<protein>
    <recommendedName>
        <fullName evidence="5">Stabilization protein</fullName>
    </recommendedName>
</protein>
<dbReference type="Pfam" id="PF25729">
    <property type="entry name" value="crAss_MUZ_C"/>
    <property type="match status" value="1"/>
</dbReference>
<dbReference type="GeneID" id="65128841"/>
<reference evidence="3 4" key="1">
    <citation type="submission" date="2020-07" db="EMBL/GenBank/DDBJ databases">
        <title>Taxonomic proposal: Crassvirales, a new order of highly abundant and diverse bacterial viruses.</title>
        <authorList>
            <person name="Shkoporov A.N."/>
            <person name="Stockdale S.R."/>
            <person name="Guerin E."/>
            <person name="Ross R.P."/>
            <person name="Hill C."/>
        </authorList>
    </citation>
    <scope>NUCLEOTIDE SEQUENCE [LARGE SCALE GENOMIC DNA]</scope>
</reference>
<dbReference type="InterPro" id="IPR057889">
    <property type="entry name" value="crAss_MUZ_N"/>
</dbReference>
<evidence type="ECO:0000313" key="4">
    <source>
        <dbReference type="Proteomes" id="UP000594051"/>
    </source>
</evidence>
<accession>A0A7M1RZC1</accession>
<evidence type="ECO:0000313" key="3">
    <source>
        <dbReference type="EMBL" id="QOR58370.1"/>
    </source>
</evidence>
<evidence type="ECO:0008006" key="5">
    <source>
        <dbReference type="Google" id="ProtNLM"/>
    </source>
</evidence>
<name>A0A7M1RZC1_9CAUD</name>
<proteinExistence type="predicted"/>
<dbReference type="KEGG" id="vg:65128841"/>
<dbReference type="RefSeq" id="YP_010110528.1">
    <property type="nucleotide sequence ID" value="NC_055872.1"/>
</dbReference>
<dbReference type="EMBL" id="MT774379">
    <property type="protein sequence ID" value="QOR58370.1"/>
    <property type="molecule type" value="Genomic_DNA"/>
</dbReference>
<sequence length="1503" mass="171887">MFNTTNGKIHTQTFLGGMNKDLDASVLPSDSYRNSTNIRITKINDKKGTIQFIPGVEQSYDFGESKFLSYVGGTVIRNYALFIFYHTTERVNYFYRYDNNETEEENRVKLIGKGPLGITANYKLSFVSRWEDDDNVKVYWADGVHQIRYLNILQNDKVFGPTDLDQVPDISVNKPEFVGYGIGQLNSGKIQYAYQFFNKNGVETQISPLSDMIYLTKYSDGSKDTDIQGTSEDENSEASVILNINLNENTFEYVKIYSIYYKNNKDLPVVNVIYQGKLNKSQGNFTYEDFGTSRIKEITIEEFNYISGFKLTPKILATKDNYLFAANVKDSTWDIDFDARAYRFSRIKSTLLKAYFDPDNSDIDTNEIYYYVSTLRDSGNNRNYIVVKGSDFKSGNVNCVIRKSSTKTEEIDKTHDCINPYNSYIGIRNVELGNSDNLNIDEYVETLNNEIDINLATTDRNAFNNKVEGLLNICVYGYVDTSDTQDVYRFGAIGNNVSFRTITSELAGYSNGKIPVLNSTSTASEKEIHYFDGFNEKTLYDSSTWDYSDAKRGSSVINNIIPKSYINTKIDGKLKSYQRDEIYRLGCVLYNSSGEKSTVKWICDMKMPKDADSFSEIFTYSGNINSNGTVKCKPLGLLFNFRNLPSEVTKVEIVRCERTANDRSILAQGIVGKVFKYDTNKTNLVSIRPTNFPSMCDSYSTIAMNGNVFDVAEPDNEDGLTTWFNTKFGYVNKTENELDDYFIFASPEISVNGKAFYDQIKNKSLYLQTLYTVTSTLGKTVDYVIRANTNIIEDNIYGVALAKNLGTTANPQDETIIDEDKTLPNDPGTNISYRKDTGCYGIYYTKDSTKLLYVTGTYDNIDSPETVSSRVRYYRDTLAFTYYYKNYIPHVSWNNVNNTGHAHNIIGNKSEIIDFKYTKVIDLLSYSGQSEDTLALDNMIQIGDNKYLNQYDTLFTNASLNNTNFVYNSKWGPHGACFIVNTNAGIINRGDSVTDKFYVNGINSIGEGDLIPKVISISSTVMVNLRTNVTPYGGNSYNVRENSTYVSTGYIIDVDNNKIEDIPVFGGDTYINIFEWLSGYVNPTERSVRQRTMTVCYFPVETSINTGLIQEPEFRREQNRYINFYASDAYFNYTQAYQEYRYNNAYSANSTISQNVSSHEFDETNKTFDCRVYGSDPKTNDETSDSWLHFRPADYIEVDTKYGPINGLNVFNNRLFFLQEKAFGTISVNERSLIQDNNPGQLVLGTGDKLQRYDYISERYGIRNEDTYTIVNSTNSFYWLDYLNKAILRFSENLSILSLEKNISTYLNTISLDNSVSISNAVSDNMNNEIYFTIDENTNDTLVYNEELGKFTSFYSFSPESYFNFNTQLYSFKNNKLYLHNKVTNDNKIYDELPIYSLDFIANKDIQNIKVFDTITYPACDLIKPDNGIECIKCDTLNQTTGIVEPKIDNRETEYFVTIPRDNSKIKFGNRLRGKYMKCNITFKNINDFSLPYLNVLYRYSNI</sequence>
<dbReference type="Pfam" id="PF25731">
    <property type="entry name" value="crAss_MUZ"/>
    <property type="match status" value="1"/>
</dbReference>
<feature type="domain" description="Crassvirus muzzle protein N-terminal region" evidence="2">
    <location>
        <begin position="9"/>
        <end position="1375"/>
    </location>
</feature>
<organism evidence="3 4">
    <name type="scientific">uncultured phage cr118_1</name>
    <dbReference type="NCBI Taxonomy" id="2772063"/>
    <lineage>
        <taxon>Viruses</taxon>
        <taxon>Duplodnaviria</taxon>
        <taxon>Heunggongvirae</taxon>
        <taxon>Uroviricota</taxon>
        <taxon>Caudoviricetes</taxon>
        <taxon>Crassvirales</taxon>
        <taxon>Suoliviridae</taxon>
        <taxon>Uncouvirinae</taxon>
        <taxon>Besingivirus</taxon>
        <taxon>Besingivirus coli</taxon>
    </lineage>
</organism>
<dbReference type="Proteomes" id="UP000594051">
    <property type="component" value="Segment"/>
</dbReference>
<dbReference type="InterPro" id="IPR057888">
    <property type="entry name" value="crAss_MUZ_C"/>
</dbReference>
<keyword evidence="4" id="KW-1185">Reference proteome</keyword>
<evidence type="ECO:0000259" key="1">
    <source>
        <dbReference type="Pfam" id="PF25729"/>
    </source>
</evidence>